<protein>
    <recommendedName>
        <fullName evidence="1">Sigma factor regulator C-terminal domain-containing protein</fullName>
    </recommendedName>
</protein>
<accession>K6DGA8</accession>
<feature type="domain" description="Sigma factor regulator C-terminal" evidence="1">
    <location>
        <begin position="15"/>
        <end position="78"/>
    </location>
</feature>
<dbReference type="EMBL" id="AJLS01000004">
    <property type="protein sequence ID" value="EKN71602.1"/>
    <property type="molecule type" value="Genomic_DNA"/>
</dbReference>
<dbReference type="AlphaFoldDB" id="K6DGA8"/>
<organism evidence="2 3">
    <name type="scientific">Neobacillus bataviensis LMG 21833</name>
    <dbReference type="NCBI Taxonomy" id="1117379"/>
    <lineage>
        <taxon>Bacteria</taxon>
        <taxon>Bacillati</taxon>
        <taxon>Bacillota</taxon>
        <taxon>Bacilli</taxon>
        <taxon>Bacillales</taxon>
        <taxon>Bacillaceae</taxon>
        <taxon>Neobacillus</taxon>
    </lineage>
</organism>
<gene>
    <name evidence="2" type="ORF">BABA_00785</name>
</gene>
<evidence type="ECO:0000313" key="2">
    <source>
        <dbReference type="EMBL" id="EKN71602.1"/>
    </source>
</evidence>
<evidence type="ECO:0000259" key="1">
    <source>
        <dbReference type="Pfam" id="PF13791"/>
    </source>
</evidence>
<evidence type="ECO:0000313" key="3">
    <source>
        <dbReference type="Proteomes" id="UP000006316"/>
    </source>
</evidence>
<dbReference type="Proteomes" id="UP000006316">
    <property type="component" value="Unassembled WGS sequence"/>
</dbReference>
<comment type="caution">
    <text evidence="2">The sequence shown here is derived from an EMBL/GenBank/DDBJ whole genome shotgun (WGS) entry which is preliminary data.</text>
</comment>
<proteinExistence type="predicted"/>
<sequence length="84" mass="9541">MGFSTRTPFTSNTDLEYEYNNFLKLLKTSAFREHKNAYNTMKNIKIDDVEILGVVIYGTKDEIAEIMKNPIIKASSLGGVVDNY</sequence>
<dbReference type="InterPro" id="IPR025672">
    <property type="entry name" value="Sigma_reg_C_dom"/>
</dbReference>
<name>K6DGA8_9BACI</name>
<dbReference type="Pfam" id="PF13791">
    <property type="entry name" value="Sigma_reg_C"/>
    <property type="match status" value="1"/>
</dbReference>
<keyword evidence="3" id="KW-1185">Reference proteome</keyword>
<dbReference type="PATRIC" id="fig|1117379.3.peg.165"/>
<reference evidence="2 3" key="1">
    <citation type="journal article" date="2012" name="Front. Microbiol.">
        <title>Redundancy and modularity in membrane-associated dissimilatory nitrate reduction in Bacillus.</title>
        <authorList>
            <person name="Heylen K."/>
            <person name="Keltjens J."/>
        </authorList>
    </citation>
    <scope>NUCLEOTIDE SEQUENCE [LARGE SCALE GENOMIC DNA]</scope>
    <source>
        <strain evidence="3">LMG 21833T</strain>
    </source>
</reference>
<dbReference type="STRING" id="1117379.BABA_00785"/>